<sequence length="218" mass="23708">MNLILLGGPGAGKGTQAKKLIDKYQIPQISTGDILRAAVKEGTEMGKKAKEYMDAGKLVPDEVVIGIIKDRLAQPDCKKGFILDGFPRTVPQAEALDQVLASLGSKIDHVISIEVDEEELVTRLTGRRTCKNAACGQMYHIKFNPPKKEGICDKCGSELYQRDDDNEATVRSRLATYNQATKPLIDYYTKKGLIRQVAGVGSIEDIFAKICGILGPAA</sequence>
<dbReference type="NCBIfam" id="NF001380">
    <property type="entry name" value="PRK00279.1-2"/>
    <property type="match status" value="1"/>
</dbReference>
<dbReference type="SUPFAM" id="SSF52540">
    <property type="entry name" value="P-loop containing nucleoside triphosphate hydrolases"/>
    <property type="match status" value="1"/>
</dbReference>
<keyword evidence="3 5" id="KW-0547">Nucleotide-binding</keyword>
<dbReference type="NCBIfam" id="NF011100">
    <property type="entry name" value="PRK14527.1"/>
    <property type="match status" value="1"/>
</dbReference>
<dbReference type="NCBIfam" id="NF011105">
    <property type="entry name" value="PRK14532.1"/>
    <property type="match status" value="1"/>
</dbReference>
<dbReference type="NCBIfam" id="NF001381">
    <property type="entry name" value="PRK00279.1-3"/>
    <property type="match status" value="1"/>
</dbReference>
<dbReference type="NCBIfam" id="NF001379">
    <property type="entry name" value="PRK00279.1-1"/>
    <property type="match status" value="1"/>
</dbReference>
<keyword evidence="1 5" id="KW-0808">Transferase</keyword>
<evidence type="ECO:0000256" key="5">
    <source>
        <dbReference type="HAMAP-Rule" id="MF_00235"/>
    </source>
</evidence>
<feature type="binding site" evidence="5">
    <location>
        <position position="201"/>
    </location>
    <ligand>
        <name>ATP</name>
        <dbReference type="ChEBI" id="CHEBI:30616"/>
    </ligand>
</feature>
<dbReference type="UniPathway" id="UPA00588">
    <property type="reaction ID" value="UER00649"/>
</dbReference>
<reference evidence="9" key="1">
    <citation type="journal article" date="2020" name="mSystems">
        <title>Genome- and Community-Level Interaction Insights into Carbon Utilization and Element Cycling Functions of Hydrothermarchaeota in Hydrothermal Sediment.</title>
        <authorList>
            <person name="Zhou Z."/>
            <person name="Liu Y."/>
            <person name="Xu W."/>
            <person name="Pan J."/>
            <person name="Luo Z.H."/>
            <person name="Li M."/>
        </authorList>
    </citation>
    <scope>NUCLEOTIDE SEQUENCE [LARGE SCALE GENOMIC DNA]</scope>
    <source>
        <strain evidence="9">SpSt-853</strain>
    </source>
</reference>
<evidence type="ECO:0000313" key="9">
    <source>
        <dbReference type="EMBL" id="HGZ11128.1"/>
    </source>
</evidence>
<dbReference type="Pfam" id="PF05191">
    <property type="entry name" value="ADK_lid"/>
    <property type="match status" value="1"/>
</dbReference>
<gene>
    <name evidence="5" type="primary">adk</name>
    <name evidence="9" type="ORF">ENW48_02785</name>
</gene>
<feature type="binding site" evidence="5">
    <location>
        <position position="36"/>
    </location>
    <ligand>
        <name>AMP</name>
        <dbReference type="ChEBI" id="CHEBI:456215"/>
    </ligand>
</feature>
<keyword evidence="5" id="KW-0479">Metal-binding</keyword>
<dbReference type="InterPro" id="IPR007862">
    <property type="entry name" value="Adenylate_kinase_lid-dom"/>
</dbReference>
<dbReference type="HAMAP" id="MF_00235">
    <property type="entry name" value="Adenylate_kinase_Adk"/>
    <property type="match status" value="1"/>
</dbReference>
<evidence type="ECO:0000256" key="4">
    <source>
        <dbReference type="ARBA" id="ARBA00022777"/>
    </source>
</evidence>
<dbReference type="Gene3D" id="3.40.50.300">
    <property type="entry name" value="P-loop containing nucleotide triphosphate hydrolases"/>
    <property type="match status" value="1"/>
</dbReference>
<comment type="function">
    <text evidence="5">Catalyzes the reversible transfer of the terminal phosphate group between ATP and AMP. Plays an important role in cellular energy homeostasis and in adenine nucleotide metabolism.</text>
</comment>
<comment type="catalytic activity">
    <reaction evidence="5 7">
        <text>AMP + ATP = 2 ADP</text>
        <dbReference type="Rhea" id="RHEA:12973"/>
        <dbReference type="ChEBI" id="CHEBI:30616"/>
        <dbReference type="ChEBI" id="CHEBI:456215"/>
        <dbReference type="ChEBI" id="CHEBI:456216"/>
        <dbReference type="EC" id="2.7.4.3"/>
    </reaction>
</comment>
<comment type="subunit">
    <text evidence="5 7">Monomer.</text>
</comment>
<comment type="domain">
    <text evidence="5">Consists of three domains, a large central CORE domain and two small peripheral domains, NMPbind and LID, which undergo movements during catalysis. The LID domain closes over the site of phosphoryl transfer upon ATP binding. Assembling and dissambling the active center during each catalytic cycle provides an effective means to prevent ATP hydrolysis. Some bacteria have evolved a zinc-coordinating structure that stabilizes the LID domain.</text>
</comment>
<comment type="pathway">
    <text evidence="5">Purine metabolism; AMP biosynthesis via salvage pathway; AMP from ADP: step 1/1.</text>
</comment>
<dbReference type="PROSITE" id="PS00113">
    <property type="entry name" value="ADENYLATE_KINASE"/>
    <property type="match status" value="1"/>
</dbReference>
<dbReference type="PRINTS" id="PR00094">
    <property type="entry name" value="ADENYLTKNASE"/>
</dbReference>
<dbReference type="EMBL" id="DTKJ01000017">
    <property type="protein sequence ID" value="HGZ11128.1"/>
    <property type="molecule type" value="Genomic_DNA"/>
</dbReference>
<feature type="binding site" evidence="5">
    <location>
        <position position="162"/>
    </location>
    <ligand>
        <name>AMP</name>
        <dbReference type="ChEBI" id="CHEBI:456215"/>
    </ligand>
</feature>
<protein>
    <recommendedName>
        <fullName evidence="5 7">Adenylate kinase</fullName>
        <shortName evidence="5">AK</shortName>
        <ecNumber evidence="5 7">2.7.4.3</ecNumber>
    </recommendedName>
    <alternativeName>
        <fullName evidence="5">ATP-AMP transphosphorylase</fullName>
    </alternativeName>
    <alternativeName>
        <fullName evidence="5">ATP:AMP phosphotransferase</fullName>
    </alternativeName>
    <alternativeName>
        <fullName evidence="5">Adenylate monophosphate kinase</fullName>
    </alternativeName>
</protein>
<keyword evidence="4 5" id="KW-0418">Kinase</keyword>
<dbReference type="NCBIfam" id="TIGR01351">
    <property type="entry name" value="adk"/>
    <property type="match status" value="1"/>
</dbReference>
<dbReference type="InterPro" id="IPR027417">
    <property type="entry name" value="P-loop_NTPase"/>
</dbReference>
<keyword evidence="5" id="KW-0862">Zinc</keyword>
<dbReference type="Pfam" id="PF00406">
    <property type="entry name" value="ADK"/>
    <property type="match status" value="1"/>
</dbReference>
<dbReference type="PANTHER" id="PTHR23359">
    <property type="entry name" value="NUCLEOTIDE KINASE"/>
    <property type="match status" value="1"/>
</dbReference>
<comment type="caution">
    <text evidence="9">The sequence shown here is derived from an EMBL/GenBank/DDBJ whole genome shotgun (WGS) entry which is preliminary data.</text>
</comment>
<keyword evidence="5 7" id="KW-0067">ATP-binding</keyword>
<evidence type="ECO:0000259" key="8">
    <source>
        <dbReference type="Pfam" id="PF05191"/>
    </source>
</evidence>
<feature type="binding site" evidence="5">
    <location>
        <position position="127"/>
    </location>
    <ligand>
        <name>ATP</name>
        <dbReference type="ChEBI" id="CHEBI:30616"/>
    </ligand>
</feature>
<dbReference type="InterPro" id="IPR033690">
    <property type="entry name" value="Adenylat_kinase_CS"/>
</dbReference>
<dbReference type="InterPro" id="IPR006259">
    <property type="entry name" value="Adenyl_kin_sub"/>
</dbReference>
<feature type="binding site" evidence="5">
    <location>
        <position position="155"/>
    </location>
    <ligand>
        <name>Zn(2+)</name>
        <dbReference type="ChEBI" id="CHEBI:29105"/>
        <note>structural</note>
    </ligand>
</feature>
<comment type="similarity">
    <text evidence="5 6">Belongs to the adenylate kinase family.</text>
</comment>
<evidence type="ECO:0000256" key="3">
    <source>
        <dbReference type="ARBA" id="ARBA00022741"/>
    </source>
</evidence>
<feature type="binding site" evidence="5">
    <location>
        <position position="135"/>
    </location>
    <ligand>
        <name>Zn(2+)</name>
        <dbReference type="ChEBI" id="CHEBI:29105"/>
        <note>structural</note>
    </ligand>
</feature>
<dbReference type="GO" id="GO:0005737">
    <property type="term" value="C:cytoplasm"/>
    <property type="evidence" value="ECO:0007669"/>
    <property type="project" value="UniProtKB-SubCell"/>
</dbReference>
<feature type="binding site" evidence="5">
    <location>
        <begin position="57"/>
        <end position="59"/>
    </location>
    <ligand>
        <name>AMP</name>
        <dbReference type="ChEBI" id="CHEBI:456215"/>
    </ligand>
</feature>
<dbReference type="FunFam" id="3.40.50.300:FF:000106">
    <property type="entry name" value="Adenylate kinase mitochondrial"/>
    <property type="match status" value="1"/>
</dbReference>
<dbReference type="CDD" id="cd01428">
    <property type="entry name" value="ADK"/>
    <property type="match status" value="1"/>
</dbReference>
<dbReference type="GO" id="GO:0044209">
    <property type="term" value="P:AMP salvage"/>
    <property type="evidence" value="ECO:0007669"/>
    <property type="project" value="UniProtKB-UniRule"/>
</dbReference>
<feature type="binding site" evidence="5">
    <location>
        <position position="92"/>
    </location>
    <ligand>
        <name>AMP</name>
        <dbReference type="ChEBI" id="CHEBI:456215"/>
    </ligand>
</feature>
<feature type="binding site" evidence="5">
    <location>
        <position position="130"/>
    </location>
    <ligand>
        <name>Zn(2+)</name>
        <dbReference type="ChEBI" id="CHEBI:29105"/>
        <note>structural</note>
    </ligand>
</feature>
<evidence type="ECO:0000256" key="2">
    <source>
        <dbReference type="ARBA" id="ARBA00022727"/>
    </source>
</evidence>
<dbReference type="AlphaFoldDB" id="A0A7C5AKT7"/>
<keyword evidence="5" id="KW-0963">Cytoplasm</keyword>
<feature type="domain" description="Adenylate kinase active site lid" evidence="8">
    <location>
        <begin position="127"/>
        <end position="164"/>
    </location>
</feature>
<accession>A0A7C5AKT7</accession>
<evidence type="ECO:0000256" key="6">
    <source>
        <dbReference type="RuleBase" id="RU003330"/>
    </source>
</evidence>
<feature type="binding site" evidence="5">
    <location>
        <position position="31"/>
    </location>
    <ligand>
        <name>AMP</name>
        <dbReference type="ChEBI" id="CHEBI:456215"/>
    </ligand>
</feature>
<comment type="caution">
    <text evidence="5">Lacks conserved residue(s) required for the propagation of feature annotation.</text>
</comment>
<dbReference type="EC" id="2.7.4.3" evidence="5 7"/>
<dbReference type="InterPro" id="IPR000850">
    <property type="entry name" value="Adenylat/UMP-CMP_kin"/>
</dbReference>
<proteinExistence type="inferred from homology"/>
<comment type="subcellular location">
    <subcellularLocation>
        <location evidence="5 7">Cytoplasm</location>
    </subcellularLocation>
</comment>
<feature type="binding site" evidence="5">
    <location>
        <position position="173"/>
    </location>
    <ligand>
        <name>AMP</name>
        <dbReference type="ChEBI" id="CHEBI:456215"/>
    </ligand>
</feature>
<feature type="binding site" evidence="5">
    <location>
        <position position="152"/>
    </location>
    <ligand>
        <name>Zn(2+)</name>
        <dbReference type="ChEBI" id="CHEBI:29105"/>
        <note>structural</note>
    </ligand>
</feature>
<feature type="binding site" evidence="5">
    <location>
        <begin position="85"/>
        <end position="88"/>
    </location>
    <ligand>
        <name>AMP</name>
        <dbReference type="ChEBI" id="CHEBI:456215"/>
    </ligand>
</feature>
<dbReference type="GO" id="GO:0008270">
    <property type="term" value="F:zinc ion binding"/>
    <property type="evidence" value="ECO:0007669"/>
    <property type="project" value="UniProtKB-UniRule"/>
</dbReference>
<name>A0A7C5AKT7_9BACT</name>
<evidence type="ECO:0000256" key="1">
    <source>
        <dbReference type="ARBA" id="ARBA00022679"/>
    </source>
</evidence>
<feature type="binding site" evidence="5">
    <location>
        <begin position="10"/>
        <end position="15"/>
    </location>
    <ligand>
        <name>ATP</name>
        <dbReference type="ChEBI" id="CHEBI:30616"/>
    </ligand>
</feature>
<organism evidence="9">
    <name type="scientific">Desulfobacca acetoxidans</name>
    <dbReference type="NCBI Taxonomy" id="60893"/>
    <lineage>
        <taxon>Bacteria</taxon>
        <taxon>Pseudomonadati</taxon>
        <taxon>Thermodesulfobacteriota</taxon>
        <taxon>Desulfobaccia</taxon>
        <taxon>Desulfobaccales</taxon>
        <taxon>Desulfobaccaceae</taxon>
        <taxon>Desulfobacca</taxon>
    </lineage>
</organism>
<dbReference type="GO" id="GO:0004017">
    <property type="term" value="F:AMP kinase activity"/>
    <property type="evidence" value="ECO:0007669"/>
    <property type="project" value="UniProtKB-UniRule"/>
</dbReference>
<keyword evidence="2 5" id="KW-0545">Nucleotide biosynthesis</keyword>
<evidence type="ECO:0000256" key="7">
    <source>
        <dbReference type="RuleBase" id="RU003331"/>
    </source>
</evidence>
<dbReference type="GO" id="GO:0005524">
    <property type="term" value="F:ATP binding"/>
    <property type="evidence" value="ECO:0007669"/>
    <property type="project" value="UniProtKB-UniRule"/>
</dbReference>
<feature type="region of interest" description="NMP" evidence="5">
    <location>
        <begin position="30"/>
        <end position="59"/>
    </location>
</feature>